<dbReference type="GO" id="GO:0045892">
    <property type="term" value="P:negative regulation of DNA-templated transcription"/>
    <property type="evidence" value="ECO:0007669"/>
    <property type="project" value="TreeGrafter"/>
</dbReference>
<organism evidence="5 6">
    <name type="scientific">Streptosporangium saharense</name>
    <dbReference type="NCBI Taxonomy" id="1706840"/>
    <lineage>
        <taxon>Bacteria</taxon>
        <taxon>Bacillati</taxon>
        <taxon>Actinomycetota</taxon>
        <taxon>Actinomycetes</taxon>
        <taxon>Streptosporangiales</taxon>
        <taxon>Streptosporangiaceae</taxon>
        <taxon>Streptosporangium</taxon>
    </lineage>
</organism>
<keyword evidence="1" id="KW-0805">Transcription regulation</keyword>
<dbReference type="PANTHER" id="PTHR44846">
    <property type="entry name" value="MANNOSYL-D-GLYCERATE TRANSPORT/METABOLISM SYSTEM REPRESSOR MNGR-RELATED"/>
    <property type="match status" value="1"/>
</dbReference>
<keyword evidence="6" id="KW-1185">Reference proteome</keyword>
<dbReference type="CDD" id="cd07377">
    <property type="entry name" value="WHTH_GntR"/>
    <property type="match status" value="1"/>
</dbReference>
<evidence type="ECO:0000313" key="5">
    <source>
        <dbReference type="EMBL" id="MBB4913347.1"/>
    </source>
</evidence>
<dbReference type="GO" id="GO:0003700">
    <property type="term" value="F:DNA-binding transcription factor activity"/>
    <property type="evidence" value="ECO:0007669"/>
    <property type="project" value="InterPro"/>
</dbReference>
<dbReference type="InterPro" id="IPR050679">
    <property type="entry name" value="Bact_HTH_transcr_reg"/>
</dbReference>
<accession>A0A7W7VK54</accession>
<reference evidence="5 6" key="1">
    <citation type="submission" date="2020-08" db="EMBL/GenBank/DDBJ databases">
        <title>Genomic Encyclopedia of Type Strains, Phase III (KMG-III): the genomes of soil and plant-associated and newly described type strains.</title>
        <authorList>
            <person name="Whitman W."/>
        </authorList>
    </citation>
    <scope>NUCLEOTIDE SEQUENCE [LARGE SCALE GENOMIC DNA]</scope>
    <source>
        <strain evidence="5 6">CECT 8840</strain>
    </source>
</reference>
<keyword evidence="3" id="KW-0804">Transcription</keyword>
<dbReference type="AlphaFoldDB" id="A0A7W7VK54"/>
<sequence>MAIDDNDPRPPFLQLADALRQDIKSGQYPPGTRLPSIRELAKTHGISAQTVQNALRELRHEGLVISQQGRALFVRDPERGVSAEPSLSERVAELESTLKTLANRVEALEAAHQNQ</sequence>
<dbReference type="Pfam" id="PF00392">
    <property type="entry name" value="GntR"/>
    <property type="match status" value="1"/>
</dbReference>
<keyword evidence="2 5" id="KW-0238">DNA-binding</keyword>
<dbReference type="PANTHER" id="PTHR44846:SF17">
    <property type="entry name" value="GNTR-FAMILY TRANSCRIPTIONAL REGULATOR"/>
    <property type="match status" value="1"/>
</dbReference>
<dbReference type="InterPro" id="IPR000524">
    <property type="entry name" value="Tscrpt_reg_HTH_GntR"/>
</dbReference>
<gene>
    <name evidence="5" type="ORF">FHS44_000419</name>
</gene>
<dbReference type="SUPFAM" id="SSF46785">
    <property type="entry name" value="Winged helix' DNA-binding domain"/>
    <property type="match status" value="1"/>
</dbReference>
<dbReference type="Proteomes" id="UP000552644">
    <property type="component" value="Unassembled WGS sequence"/>
</dbReference>
<dbReference type="PRINTS" id="PR00035">
    <property type="entry name" value="HTHGNTR"/>
</dbReference>
<dbReference type="GO" id="GO:0003677">
    <property type="term" value="F:DNA binding"/>
    <property type="evidence" value="ECO:0007669"/>
    <property type="project" value="UniProtKB-KW"/>
</dbReference>
<name>A0A7W7VK54_9ACTN</name>
<dbReference type="InterPro" id="IPR036388">
    <property type="entry name" value="WH-like_DNA-bd_sf"/>
</dbReference>
<feature type="domain" description="HTH gntR-type" evidence="4">
    <location>
        <begin position="9"/>
        <end position="77"/>
    </location>
</feature>
<dbReference type="RefSeq" id="WP_184712135.1">
    <property type="nucleotide sequence ID" value="NZ_JACHJP010000001.1"/>
</dbReference>
<dbReference type="InterPro" id="IPR036390">
    <property type="entry name" value="WH_DNA-bd_sf"/>
</dbReference>
<protein>
    <submittedName>
        <fullName evidence="5">DNA-binding GntR family transcriptional regulator</fullName>
    </submittedName>
</protein>
<dbReference type="EMBL" id="JACHJP010000001">
    <property type="protein sequence ID" value="MBB4913347.1"/>
    <property type="molecule type" value="Genomic_DNA"/>
</dbReference>
<comment type="caution">
    <text evidence="5">The sequence shown here is derived from an EMBL/GenBank/DDBJ whole genome shotgun (WGS) entry which is preliminary data.</text>
</comment>
<evidence type="ECO:0000256" key="3">
    <source>
        <dbReference type="ARBA" id="ARBA00023163"/>
    </source>
</evidence>
<dbReference type="SMART" id="SM00345">
    <property type="entry name" value="HTH_GNTR"/>
    <property type="match status" value="1"/>
</dbReference>
<evidence type="ECO:0000259" key="4">
    <source>
        <dbReference type="PROSITE" id="PS50949"/>
    </source>
</evidence>
<evidence type="ECO:0000256" key="1">
    <source>
        <dbReference type="ARBA" id="ARBA00023015"/>
    </source>
</evidence>
<proteinExistence type="predicted"/>
<evidence type="ECO:0000313" key="6">
    <source>
        <dbReference type="Proteomes" id="UP000552644"/>
    </source>
</evidence>
<dbReference type="Gene3D" id="1.10.10.10">
    <property type="entry name" value="Winged helix-like DNA-binding domain superfamily/Winged helix DNA-binding domain"/>
    <property type="match status" value="1"/>
</dbReference>
<dbReference type="PROSITE" id="PS50949">
    <property type="entry name" value="HTH_GNTR"/>
    <property type="match status" value="1"/>
</dbReference>
<evidence type="ECO:0000256" key="2">
    <source>
        <dbReference type="ARBA" id="ARBA00023125"/>
    </source>
</evidence>